<dbReference type="Proteomes" id="UP000266915">
    <property type="component" value="Unassembled WGS sequence"/>
</dbReference>
<dbReference type="Gene3D" id="3.40.50.720">
    <property type="entry name" value="NAD(P)-binding Rossmann-like Domain"/>
    <property type="match status" value="1"/>
</dbReference>
<evidence type="ECO:0000259" key="2">
    <source>
        <dbReference type="Pfam" id="PF01408"/>
    </source>
</evidence>
<dbReference type="InterPro" id="IPR000683">
    <property type="entry name" value="Gfo/Idh/MocA-like_OxRdtase_N"/>
</dbReference>
<protein>
    <submittedName>
        <fullName evidence="4">Putative dehydrogenase</fullName>
    </submittedName>
</protein>
<dbReference type="AlphaFoldDB" id="A0A3N2C7T8"/>
<name>A0A3N2C7T8_9MICO</name>
<dbReference type="InterPro" id="IPR055170">
    <property type="entry name" value="GFO_IDH_MocA-like_dom"/>
</dbReference>
<evidence type="ECO:0000313" key="5">
    <source>
        <dbReference type="Proteomes" id="UP000266915"/>
    </source>
</evidence>
<dbReference type="InterPro" id="IPR036291">
    <property type="entry name" value="NAD(P)-bd_dom_sf"/>
</dbReference>
<dbReference type="EMBL" id="RKHL01000001">
    <property type="protein sequence ID" value="ROR83565.1"/>
    <property type="molecule type" value="Genomic_DNA"/>
</dbReference>
<dbReference type="GO" id="GO:0000166">
    <property type="term" value="F:nucleotide binding"/>
    <property type="evidence" value="ECO:0007669"/>
    <property type="project" value="InterPro"/>
</dbReference>
<accession>A0A3N2C7T8</accession>
<feature type="domain" description="Gfo/Idh/MocA-like oxidoreductase N-terminal" evidence="2">
    <location>
        <begin position="11"/>
        <end position="126"/>
    </location>
</feature>
<dbReference type="InterPro" id="IPR052515">
    <property type="entry name" value="Gfo/Idh/MocA_Oxidoreductase"/>
</dbReference>
<dbReference type="Gene3D" id="3.30.360.10">
    <property type="entry name" value="Dihydrodipicolinate Reductase, domain 2"/>
    <property type="match status" value="1"/>
</dbReference>
<comment type="caution">
    <text evidence="4">The sequence shown here is derived from an EMBL/GenBank/DDBJ whole genome shotgun (WGS) entry which is preliminary data.</text>
</comment>
<gene>
    <name evidence="4" type="ORF">EDD42_3678</name>
</gene>
<evidence type="ECO:0000313" key="4">
    <source>
        <dbReference type="EMBL" id="ROR83565.1"/>
    </source>
</evidence>
<dbReference type="PANTHER" id="PTHR43249:SF1">
    <property type="entry name" value="D-GLUCOSIDE 3-DEHYDROGENASE"/>
    <property type="match status" value="1"/>
</dbReference>
<dbReference type="Pfam" id="PF22725">
    <property type="entry name" value="GFO_IDH_MocA_C3"/>
    <property type="match status" value="1"/>
</dbReference>
<reference evidence="4 5" key="1">
    <citation type="submission" date="2018-11" db="EMBL/GenBank/DDBJ databases">
        <title>Sequencing the genomes of 1000 actinobacteria strains.</title>
        <authorList>
            <person name="Klenk H.-P."/>
        </authorList>
    </citation>
    <scope>NUCLEOTIDE SEQUENCE [LARGE SCALE GENOMIC DNA]</scope>
    <source>
        <strain evidence="4 5">DSM 14012</strain>
    </source>
</reference>
<dbReference type="Pfam" id="PF01408">
    <property type="entry name" value="GFO_IDH_MocA"/>
    <property type="match status" value="1"/>
</dbReference>
<dbReference type="RefSeq" id="WP_085511376.1">
    <property type="nucleotide sequence ID" value="NZ_FXAP01000002.1"/>
</dbReference>
<dbReference type="SUPFAM" id="SSF51735">
    <property type="entry name" value="NAD(P)-binding Rossmann-fold domains"/>
    <property type="match status" value="1"/>
</dbReference>
<keyword evidence="1" id="KW-0520">NAD</keyword>
<sequence length="350" mass="37585">MSRGPAPVLRRVAVIGCGDIAALHLAAIETVPGAQLVAVCDVDDGRLDAAMAATGVPGFTDLDRLFDEARPDVVHICTPHHLHADQAIRALERGISVILEKPLAHTREEAERLLAAAEHSRAKIAVCFQNRYNQPAERAKELLDSGELGAVLGASAVVPWHRTAAYYEDRPWRGRWDTGGGGLLMNQAIHTIDLVQWLVGDPIEATGSIATRALAEVIEVEDTAELRIVHAGGATSTVYATVAGVANLPVTIDVVCERGTLHLGAELTARFADGRVETTVERVTASGARAYWGVSHERLIQDFYAGLDEPGAFWLHPAEARKAFDVIQDVYDAAIPERRSSVLAAQLGGR</sequence>
<evidence type="ECO:0000256" key="1">
    <source>
        <dbReference type="ARBA" id="ARBA00023027"/>
    </source>
</evidence>
<organism evidence="4 5">
    <name type="scientific">Plantibacter flavus</name>
    <dbReference type="NCBI Taxonomy" id="150123"/>
    <lineage>
        <taxon>Bacteria</taxon>
        <taxon>Bacillati</taxon>
        <taxon>Actinomycetota</taxon>
        <taxon>Actinomycetes</taxon>
        <taxon>Micrococcales</taxon>
        <taxon>Microbacteriaceae</taxon>
        <taxon>Plantibacter</taxon>
    </lineage>
</organism>
<feature type="domain" description="GFO/IDH/MocA-like oxidoreductase" evidence="3">
    <location>
        <begin position="138"/>
        <end position="261"/>
    </location>
</feature>
<dbReference type="SUPFAM" id="SSF55347">
    <property type="entry name" value="Glyceraldehyde-3-phosphate dehydrogenase-like, C-terminal domain"/>
    <property type="match status" value="1"/>
</dbReference>
<keyword evidence="5" id="KW-1185">Reference proteome</keyword>
<evidence type="ECO:0000259" key="3">
    <source>
        <dbReference type="Pfam" id="PF22725"/>
    </source>
</evidence>
<dbReference type="PANTHER" id="PTHR43249">
    <property type="entry name" value="UDP-N-ACETYL-2-AMINO-2-DEOXY-D-GLUCURONATE OXIDASE"/>
    <property type="match status" value="1"/>
</dbReference>
<proteinExistence type="predicted"/>